<keyword evidence="1" id="KW-0175">Coiled coil</keyword>
<feature type="coiled-coil region" evidence="1">
    <location>
        <begin position="18"/>
        <end position="67"/>
    </location>
</feature>
<protein>
    <submittedName>
        <fullName evidence="3">Laminin subunit beta-1</fullName>
    </submittedName>
</protein>
<evidence type="ECO:0000313" key="3">
    <source>
        <dbReference type="WBParaSite" id="GPLIN_000777100"/>
    </source>
</evidence>
<dbReference type="WBParaSite" id="GPLIN_000777100">
    <property type="protein sequence ID" value="GPLIN_000777100"/>
    <property type="gene ID" value="GPLIN_000777100"/>
</dbReference>
<proteinExistence type="predicted"/>
<dbReference type="AlphaFoldDB" id="A0A183C4H7"/>
<accession>A0A183C4H7</accession>
<reference evidence="2" key="2">
    <citation type="submission" date="2014-05" db="EMBL/GenBank/DDBJ databases">
        <title>The genome and life-stage specific transcriptomes of Globodera pallida elucidate key aspects of plant parasitism by a cyst nematode.</title>
        <authorList>
            <person name="Cotton J.A."/>
            <person name="Lilley C.J."/>
            <person name="Jones L.M."/>
            <person name="Kikuchi T."/>
            <person name="Reid A.J."/>
            <person name="Thorpe P."/>
            <person name="Tsai I.J."/>
            <person name="Beasley H."/>
            <person name="Blok V."/>
            <person name="Cock P.J.A."/>
            <person name="Van den Akker S.E."/>
            <person name="Holroyd N."/>
            <person name="Hunt M."/>
            <person name="Mantelin S."/>
            <person name="Naghra H."/>
            <person name="Pain A."/>
            <person name="Palomares-Rius J.E."/>
            <person name="Zarowiecki M."/>
            <person name="Berriman M."/>
            <person name="Jones J.T."/>
            <person name="Urwin P.E."/>
        </authorList>
    </citation>
    <scope>NUCLEOTIDE SEQUENCE [LARGE SCALE GENOMIC DNA]</scope>
    <source>
        <strain evidence="2">Lindley</strain>
    </source>
</reference>
<keyword evidence="2" id="KW-1185">Reference proteome</keyword>
<reference evidence="2" key="1">
    <citation type="submission" date="2013-12" db="EMBL/GenBank/DDBJ databases">
        <authorList>
            <person name="Aslett M."/>
        </authorList>
    </citation>
    <scope>NUCLEOTIDE SEQUENCE [LARGE SCALE GENOMIC DNA]</scope>
    <source>
        <strain evidence="2">Lindley</strain>
    </source>
</reference>
<name>A0A183C4H7_GLOPA</name>
<organism evidence="2 3">
    <name type="scientific">Globodera pallida</name>
    <name type="common">Potato cyst nematode worm</name>
    <name type="synonym">Heterodera pallida</name>
    <dbReference type="NCBI Taxonomy" id="36090"/>
    <lineage>
        <taxon>Eukaryota</taxon>
        <taxon>Metazoa</taxon>
        <taxon>Ecdysozoa</taxon>
        <taxon>Nematoda</taxon>
        <taxon>Chromadorea</taxon>
        <taxon>Rhabditida</taxon>
        <taxon>Tylenchina</taxon>
        <taxon>Tylenchomorpha</taxon>
        <taxon>Tylenchoidea</taxon>
        <taxon>Heteroderidae</taxon>
        <taxon>Heteroderinae</taxon>
        <taxon>Globodera</taxon>
    </lineage>
</organism>
<evidence type="ECO:0000313" key="2">
    <source>
        <dbReference type="Proteomes" id="UP000050741"/>
    </source>
</evidence>
<dbReference type="Proteomes" id="UP000050741">
    <property type="component" value="Unassembled WGS sequence"/>
</dbReference>
<evidence type="ECO:0000256" key="1">
    <source>
        <dbReference type="SAM" id="Coils"/>
    </source>
</evidence>
<reference evidence="3" key="3">
    <citation type="submission" date="2016-06" db="UniProtKB">
        <authorList>
            <consortium name="WormBaseParasite"/>
        </authorList>
    </citation>
    <scope>IDENTIFICATION</scope>
</reference>
<sequence>MQALETAQKIQNDLWLRLMEADAVLNEALQDADRTLNEATEHAQRVRNEATAHVEEKRASLQSAKSQALPNAHLLAALENAQHFLIETTANAQNFMSLNLESERIENEAREHAHFIYSEAKTKVLSTPAEALPNAQRLLDYAEGTAQRIQSETTATAARIRNETMEIAERIRTEALANAQRIKDEFENALRLANEPYPQFREV</sequence>